<dbReference type="EMBL" id="BONQ01000115">
    <property type="protein sequence ID" value="GIG49287.1"/>
    <property type="molecule type" value="Genomic_DNA"/>
</dbReference>
<evidence type="ECO:0000256" key="3">
    <source>
        <dbReference type="ARBA" id="ARBA00022989"/>
    </source>
</evidence>
<evidence type="ECO:0000256" key="5">
    <source>
        <dbReference type="SAM" id="MobiDB-lite"/>
    </source>
</evidence>
<keyword evidence="2 6" id="KW-0812">Transmembrane</keyword>
<dbReference type="Proteomes" id="UP000660611">
    <property type="component" value="Unassembled WGS sequence"/>
</dbReference>
<gene>
    <name evidence="8" type="ORF">Dsi01nite_073280</name>
</gene>
<dbReference type="InterPro" id="IPR006685">
    <property type="entry name" value="MscS_channel_2nd"/>
</dbReference>
<dbReference type="GO" id="GO:0016020">
    <property type="term" value="C:membrane"/>
    <property type="evidence" value="ECO:0007669"/>
    <property type="project" value="UniProtKB-SubCell"/>
</dbReference>
<evidence type="ECO:0000259" key="7">
    <source>
        <dbReference type="Pfam" id="PF00924"/>
    </source>
</evidence>
<dbReference type="Gene3D" id="2.30.30.60">
    <property type="match status" value="1"/>
</dbReference>
<dbReference type="InterPro" id="IPR010920">
    <property type="entry name" value="LSM_dom_sf"/>
</dbReference>
<evidence type="ECO:0000256" key="1">
    <source>
        <dbReference type="ARBA" id="ARBA00004370"/>
    </source>
</evidence>
<keyword evidence="3 6" id="KW-1133">Transmembrane helix</keyword>
<dbReference type="GO" id="GO:0055085">
    <property type="term" value="P:transmembrane transport"/>
    <property type="evidence" value="ECO:0007669"/>
    <property type="project" value="InterPro"/>
</dbReference>
<comment type="subcellular location">
    <subcellularLocation>
        <location evidence="1">Membrane</location>
    </subcellularLocation>
</comment>
<dbReference type="PANTHER" id="PTHR30566">
    <property type="entry name" value="YNAI-RELATED MECHANOSENSITIVE ION CHANNEL"/>
    <property type="match status" value="1"/>
</dbReference>
<dbReference type="SUPFAM" id="SSF50182">
    <property type="entry name" value="Sm-like ribonucleoproteins"/>
    <property type="match status" value="1"/>
</dbReference>
<name>A0A919UBK4_9ACTN</name>
<feature type="domain" description="Mechanosensitive ion channel MscS" evidence="7">
    <location>
        <begin position="179"/>
        <end position="245"/>
    </location>
</feature>
<accession>A0A919UBK4</accession>
<keyword evidence="4 6" id="KW-0472">Membrane</keyword>
<organism evidence="8 9">
    <name type="scientific">Dactylosporangium siamense</name>
    <dbReference type="NCBI Taxonomy" id="685454"/>
    <lineage>
        <taxon>Bacteria</taxon>
        <taxon>Bacillati</taxon>
        <taxon>Actinomycetota</taxon>
        <taxon>Actinomycetes</taxon>
        <taxon>Micromonosporales</taxon>
        <taxon>Micromonosporaceae</taxon>
        <taxon>Dactylosporangium</taxon>
    </lineage>
</organism>
<evidence type="ECO:0000256" key="2">
    <source>
        <dbReference type="ARBA" id="ARBA00022692"/>
    </source>
</evidence>
<evidence type="ECO:0000256" key="4">
    <source>
        <dbReference type="ARBA" id="ARBA00023136"/>
    </source>
</evidence>
<dbReference type="AlphaFoldDB" id="A0A919UBK4"/>
<feature type="transmembrane region" description="Helical" evidence="6">
    <location>
        <begin position="156"/>
        <end position="176"/>
    </location>
</feature>
<comment type="caution">
    <text evidence="8">The sequence shown here is derived from an EMBL/GenBank/DDBJ whole genome shotgun (WGS) entry which is preliminary data.</text>
</comment>
<proteinExistence type="predicted"/>
<evidence type="ECO:0000256" key="6">
    <source>
        <dbReference type="SAM" id="Phobius"/>
    </source>
</evidence>
<sequence>MRDTLIDTLEPLGIALGAALVALLLVQTVHVMLLRAGRRSALLTELANRAHRPTQWVVVLSAVYFTIRDTADEADWRHTFLHVEQLIIIGAVAWLVAALLVVAEDAALARFRTDVPDNRQARRVHTQVVMIRRVTVATVAVLAAGVMLMTFPQARILGTSVIASAGFVGIIAGLAAQSLLRNLFAGLQLAFSDAVRLGDVVIVEEEWGRIQEITLSYVVVHVWDDRRLILPTSYFTEKPFQNWTRNEAALLGDVMLDVDWWLPVPEAREELRRALESTDLWDGRVSVLQVVEATGNAMRLRALVSATDAPKLWDLRCFIREHMVTWLRDAHPSSLPRTRAEVTSAMPLHATLTGQTHTADSDARVFSHSVDGRARAEAFTGGERSTEGRSPTTPLPQPEWTQR</sequence>
<reference evidence="8" key="1">
    <citation type="submission" date="2021-01" db="EMBL/GenBank/DDBJ databases">
        <title>Whole genome shotgun sequence of Dactylosporangium siamense NBRC 106093.</title>
        <authorList>
            <person name="Komaki H."/>
            <person name="Tamura T."/>
        </authorList>
    </citation>
    <scope>NUCLEOTIDE SEQUENCE</scope>
    <source>
        <strain evidence="8">NBRC 106093</strain>
    </source>
</reference>
<feature type="transmembrane region" description="Helical" evidence="6">
    <location>
        <begin position="130"/>
        <end position="150"/>
    </location>
</feature>
<feature type="transmembrane region" description="Helical" evidence="6">
    <location>
        <begin position="12"/>
        <end position="34"/>
    </location>
</feature>
<evidence type="ECO:0000313" key="9">
    <source>
        <dbReference type="Proteomes" id="UP000660611"/>
    </source>
</evidence>
<dbReference type="Pfam" id="PF00924">
    <property type="entry name" value="MS_channel_2nd"/>
    <property type="match status" value="1"/>
</dbReference>
<dbReference type="Gene3D" id="1.10.287.1260">
    <property type="match status" value="1"/>
</dbReference>
<protein>
    <submittedName>
        <fullName evidence="8">Mechanosensitive ion channel protein MscS</fullName>
    </submittedName>
</protein>
<dbReference type="PANTHER" id="PTHR30566:SF25">
    <property type="entry name" value="INNER MEMBRANE PROTEIN"/>
    <property type="match status" value="1"/>
</dbReference>
<feature type="region of interest" description="Disordered" evidence="5">
    <location>
        <begin position="377"/>
        <end position="403"/>
    </location>
</feature>
<evidence type="ECO:0000313" key="8">
    <source>
        <dbReference type="EMBL" id="GIG49287.1"/>
    </source>
</evidence>
<dbReference type="RefSeq" id="WP_203850977.1">
    <property type="nucleotide sequence ID" value="NZ_BAAAVW010000001.1"/>
</dbReference>
<feature type="transmembrane region" description="Helical" evidence="6">
    <location>
        <begin position="87"/>
        <end position="109"/>
    </location>
</feature>
<keyword evidence="9" id="KW-1185">Reference proteome</keyword>
<dbReference type="InterPro" id="IPR023408">
    <property type="entry name" value="MscS_beta-dom_sf"/>
</dbReference>